<feature type="binding site" evidence="10">
    <location>
        <begin position="286"/>
        <end position="287"/>
    </location>
    <ligand>
        <name>S-adenosyl-L-methionine</name>
        <dbReference type="ChEBI" id="CHEBI:59789"/>
    </ligand>
</feature>
<dbReference type="GO" id="GO:0005634">
    <property type="term" value="C:nucleus"/>
    <property type="evidence" value="ECO:0007669"/>
    <property type="project" value="UniProtKB-SubCell"/>
</dbReference>
<reference evidence="13" key="1">
    <citation type="journal article" date="2020" name="Fungal Divers.">
        <title>Resolving the Mortierellaceae phylogeny through synthesis of multi-gene phylogenetics and phylogenomics.</title>
        <authorList>
            <person name="Vandepol N."/>
            <person name="Liber J."/>
            <person name="Desiro A."/>
            <person name="Na H."/>
            <person name="Kennedy M."/>
            <person name="Barry K."/>
            <person name="Grigoriev I.V."/>
            <person name="Miller A.N."/>
            <person name="O'Donnell K."/>
            <person name="Stajich J.E."/>
            <person name="Bonito G."/>
        </authorList>
    </citation>
    <scope>NUCLEOTIDE SEQUENCE</scope>
    <source>
        <strain evidence="13">NVP1</strain>
    </source>
</reference>
<comment type="similarity">
    <text evidence="1">Belongs to the class I-like SAM-binding methyltransferase superfamily. TRM5/TYW2 family.</text>
</comment>
<evidence type="ECO:0000313" key="14">
    <source>
        <dbReference type="Proteomes" id="UP000696485"/>
    </source>
</evidence>
<dbReference type="SUPFAM" id="SSF53335">
    <property type="entry name" value="S-adenosyl-L-methionine-dependent methyltransferases"/>
    <property type="match status" value="1"/>
</dbReference>
<dbReference type="PANTHER" id="PTHR23245">
    <property type="entry name" value="TRNA METHYLTRANSFERASE"/>
    <property type="match status" value="1"/>
</dbReference>
<name>A0A9P5VJF4_9FUNG</name>
<evidence type="ECO:0000256" key="1">
    <source>
        <dbReference type="ARBA" id="ARBA00009775"/>
    </source>
</evidence>
<evidence type="ECO:0000256" key="3">
    <source>
        <dbReference type="ARBA" id="ARBA00022603"/>
    </source>
</evidence>
<dbReference type="InterPro" id="IPR030382">
    <property type="entry name" value="MeTrfase_TRM5/TYW2"/>
</dbReference>
<feature type="compositionally biased region" description="Low complexity" evidence="11">
    <location>
        <begin position="463"/>
        <end position="475"/>
    </location>
</feature>
<dbReference type="CDD" id="cd02440">
    <property type="entry name" value="AdoMet_MTases"/>
    <property type="match status" value="1"/>
</dbReference>
<dbReference type="HAMAP" id="MF_03152">
    <property type="entry name" value="TRM5"/>
    <property type="match status" value="1"/>
</dbReference>
<keyword evidence="3 10" id="KW-0489">Methyltransferase</keyword>
<organism evidence="13 14">
    <name type="scientific">Podila minutissima</name>
    <dbReference type="NCBI Taxonomy" id="64525"/>
    <lineage>
        <taxon>Eukaryota</taxon>
        <taxon>Fungi</taxon>
        <taxon>Fungi incertae sedis</taxon>
        <taxon>Mucoromycota</taxon>
        <taxon>Mortierellomycotina</taxon>
        <taxon>Mortierellomycetes</taxon>
        <taxon>Mortierellales</taxon>
        <taxon>Mortierellaceae</taxon>
        <taxon>Podila</taxon>
    </lineage>
</organism>
<evidence type="ECO:0000256" key="4">
    <source>
        <dbReference type="ARBA" id="ARBA00022679"/>
    </source>
</evidence>
<keyword evidence="2 10" id="KW-0963">Cytoplasm</keyword>
<evidence type="ECO:0000313" key="13">
    <source>
        <dbReference type="EMBL" id="KAF9327166.1"/>
    </source>
</evidence>
<comment type="catalytic activity">
    <reaction evidence="9 10">
        <text>guanosine(37) in tRNA + S-adenosyl-L-methionine = N(1)-methylguanosine(37) in tRNA + S-adenosyl-L-homocysteine + H(+)</text>
        <dbReference type="Rhea" id="RHEA:36899"/>
        <dbReference type="Rhea" id="RHEA-COMP:10145"/>
        <dbReference type="Rhea" id="RHEA-COMP:10147"/>
        <dbReference type="ChEBI" id="CHEBI:15378"/>
        <dbReference type="ChEBI" id="CHEBI:57856"/>
        <dbReference type="ChEBI" id="CHEBI:59789"/>
        <dbReference type="ChEBI" id="CHEBI:73542"/>
        <dbReference type="ChEBI" id="CHEBI:74269"/>
        <dbReference type="EC" id="2.1.1.228"/>
    </reaction>
</comment>
<feature type="region of interest" description="Disordered" evidence="11">
    <location>
        <begin position="463"/>
        <end position="484"/>
    </location>
</feature>
<dbReference type="EMBL" id="JAAAUY010000694">
    <property type="protein sequence ID" value="KAF9327166.1"/>
    <property type="molecule type" value="Genomic_DNA"/>
</dbReference>
<dbReference type="FunFam" id="3.30.300.110:FF:000001">
    <property type="entry name" value="tRNA (guanine(37)-N1)-methyltransferase"/>
    <property type="match status" value="1"/>
</dbReference>
<dbReference type="InterPro" id="IPR056744">
    <property type="entry name" value="TRM5/TYW2-like_N"/>
</dbReference>
<keyword evidence="5 10" id="KW-0949">S-adenosyl-L-methionine</keyword>
<evidence type="ECO:0000256" key="6">
    <source>
        <dbReference type="ARBA" id="ARBA00022694"/>
    </source>
</evidence>
<dbReference type="Proteomes" id="UP000696485">
    <property type="component" value="Unassembled WGS sequence"/>
</dbReference>
<keyword evidence="14" id="KW-1185">Reference proteome</keyword>
<feature type="domain" description="SAM-dependent methyltransferase TRM5/TYW2-type" evidence="12">
    <location>
        <begin position="131"/>
        <end position="449"/>
    </location>
</feature>
<evidence type="ECO:0000259" key="12">
    <source>
        <dbReference type="PROSITE" id="PS51684"/>
    </source>
</evidence>
<feature type="binding site" evidence="10">
    <location>
        <position position="361"/>
    </location>
    <ligand>
        <name>S-adenosyl-L-methionine</name>
        <dbReference type="ChEBI" id="CHEBI:59789"/>
    </ligand>
</feature>
<gene>
    <name evidence="10 13" type="primary">TRM5</name>
    <name evidence="13" type="ORF">BG006_009484</name>
</gene>
<comment type="subunit">
    <text evidence="10">Monomer.</text>
</comment>
<dbReference type="InterPro" id="IPR056743">
    <property type="entry name" value="TRM5-TYW2-like_MTfase"/>
</dbReference>
<proteinExistence type="inferred from homology"/>
<dbReference type="Gene3D" id="3.40.50.150">
    <property type="entry name" value="Vaccinia Virus protein VP39"/>
    <property type="match status" value="1"/>
</dbReference>
<comment type="similarity">
    <text evidence="10">Belongs to the TRM5 / TYW2 family.</text>
</comment>
<dbReference type="GO" id="GO:0005759">
    <property type="term" value="C:mitochondrial matrix"/>
    <property type="evidence" value="ECO:0007669"/>
    <property type="project" value="UniProtKB-SubCell"/>
</dbReference>
<evidence type="ECO:0000256" key="5">
    <source>
        <dbReference type="ARBA" id="ARBA00022691"/>
    </source>
</evidence>
<dbReference type="Pfam" id="PF25133">
    <property type="entry name" value="TYW2_N_2"/>
    <property type="match status" value="1"/>
</dbReference>
<dbReference type="Pfam" id="PF02475">
    <property type="entry name" value="TRM5-TYW2_MTfase"/>
    <property type="match status" value="1"/>
</dbReference>
<dbReference type="InterPro" id="IPR025792">
    <property type="entry name" value="tRNA_Gua_MeTrfase_euk"/>
</dbReference>
<comment type="subcellular location">
    <subcellularLocation>
        <location evidence="10">Mitochondrion matrix</location>
    </subcellularLocation>
    <subcellularLocation>
        <location evidence="10">Nucleus</location>
    </subcellularLocation>
    <subcellularLocation>
        <location evidence="10">Cytoplasm</location>
    </subcellularLocation>
    <text evidence="10">Predominantly in the mitochondria and in the nucleus.</text>
</comment>
<dbReference type="PANTHER" id="PTHR23245:SF36">
    <property type="entry name" value="TRNA (GUANINE(37)-N1)-METHYLTRANSFERASE"/>
    <property type="match status" value="1"/>
</dbReference>
<feature type="binding site" evidence="10">
    <location>
        <begin position="258"/>
        <end position="259"/>
    </location>
    <ligand>
        <name>S-adenosyl-L-methionine</name>
        <dbReference type="ChEBI" id="CHEBI:59789"/>
    </ligand>
</feature>
<comment type="caution">
    <text evidence="13">The sequence shown here is derived from an EMBL/GenBank/DDBJ whole genome shotgun (WGS) entry which is preliminary data.</text>
</comment>
<dbReference type="GO" id="GO:0070901">
    <property type="term" value="P:mitochondrial tRNA methylation"/>
    <property type="evidence" value="ECO:0007669"/>
    <property type="project" value="TreeGrafter"/>
</dbReference>
<evidence type="ECO:0000256" key="7">
    <source>
        <dbReference type="ARBA" id="ARBA00023128"/>
    </source>
</evidence>
<comment type="function">
    <text evidence="10">Specifically methylates the N1 position of guanosine-37 in various cytoplasmic and mitochondrial tRNAs. Methylation is not dependent on the nature of the nucleoside 5' of the target nucleoside. This is the first step in the biosynthesis of wybutosine (yW), a modified base adjacent to the anticodon of tRNAs and required for accurate decoding.</text>
</comment>
<protein>
    <recommendedName>
        <fullName evidence="10">tRNA (guanine(37)-N1)-methyltransferase</fullName>
        <ecNumber evidence="10">2.1.1.228</ecNumber>
    </recommendedName>
    <alternativeName>
        <fullName evidence="10">M1G-methyltransferase</fullName>
    </alternativeName>
    <alternativeName>
        <fullName evidence="10">tRNA [GM37] methyltransferase</fullName>
    </alternativeName>
    <alternativeName>
        <fullName evidence="10">tRNA methyltransferase 5</fullName>
    </alternativeName>
</protein>
<sequence>MITPPAIQRGLFTLDRSLFNKSVNVMALRIPASMTMECKKALGTDMLLVPKIRNVVDSDDGEKSKRLVLLSMAIKNKEMEGASEKTKEFVKEHGFELAETQFQVSYDYWTADEVVRAILPEELLVEAPSSFTTVGHIAHMNLKDEYLPWKHLIGQVILDKNPNLKTVVNKTDSIDTTFRFFKMEVLAGEDNMIAEVRESGCRFKFDFAQVYWNSRLHTEHDRLVKMFKATDAVCDVMAGVGPFAMPAAKKGCNVYANDLNPTSYKYMLENAKLNKIQNNLHIYNLDGREFIRKAVEDLETNGYRPANMVMPTNNKGKKDTKTSATTTTTPPTASKPETSEPTSEASTSSPAFKTFDHFVMNLPATAIEFLDAFRGLFKGREAQITQPKVQLPMIHCHCFSKSETPEDDVRERVESVMGGKLERDSVHLHWVRKVAPNKDMYCISFRLPAEIAFASDVKRKLEVASSEDVSEASEPSSEKRTKTE</sequence>
<dbReference type="GO" id="GO:0052906">
    <property type="term" value="F:tRNA (guanine(37)-N1)-methyltransferase activity"/>
    <property type="evidence" value="ECO:0007669"/>
    <property type="project" value="UniProtKB-UniRule"/>
</dbReference>
<dbReference type="Gene3D" id="3.30.300.110">
    <property type="entry name" value="Met-10+ protein-like domains"/>
    <property type="match status" value="1"/>
</dbReference>
<keyword evidence="4 10" id="KW-0808">Transferase</keyword>
<evidence type="ECO:0000256" key="10">
    <source>
        <dbReference type="HAMAP-Rule" id="MF_03152"/>
    </source>
</evidence>
<keyword evidence="7 10" id="KW-0496">Mitochondrion</keyword>
<accession>A0A9P5VJF4</accession>
<keyword evidence="6 10" id="KW-0819">tRNA processing</keyword>
<feature type="binding site" evidence="10">
    <location>
        <position position="220"/>
    </location>
    <ligand>
        <name>S-adenosyl-L-methionine</name>
        <dbReference type="ChEBI" id="CHEBI:59789"/>
    </ligand>
</feature>
<keyword evidence="8 10" id="KW-0539">Nucleus</keyword>
<feature type="compositionally biased region" description="Low complexity" evidence="11">
    <location>
        <begin position="322"/>
        <end position="349"/>
    </location>
</feature>
<evidence type="ECO:0000256" key="11">
    <source>
        <dbReference type="SAM" id="MobiDB-lite"/>
    </source>
</evidence>
<evidence type="ECO:0000256" key="9">
    <source>
        <dbReference type="ARBA" id="ARBA00047783"/>
    </source>
</evidence>
<evidence type="ECO:0000256" key="2">
    <source>
        <dbReference type="ARBA" id="ARBA00022490"/>
    </source>
</evidence>
<feature type="region of interest" description="Disordered" evidence="11">
    <location>
        <begin position="305"/>
        <end position="349"/>
    </location>
</feature>
<dbReference type="GO" id="GO:0002939">
    <property type="term" value="P:tRNA N1-guanine methylation"/>
    <property type="evidence" value="ECO:0007669"/>
    <property type="project" value="TreeGrafter"/>
</dbReference>
<dbReference type="InterPro" id="IPR029063">
    <property type="entry name" value="SAM-dependent_MTases_sf"/>
</dbReference>
<dbReference type="AlphaFoldDB" id="A0A9P5VJF4"/>
<evidence type="ECO:0000256" key="8">
    <source>
        <dbReference type="ARBA" id="ARBA00023242"/>
    </source>
</evidence>
<dbReference type="EC" id="2.1.1.228" evidence="10"/>
<dbReference type="PROSITE" id="PS51684">
    <property type="entry name" value="SAM_MT_TRM5_TYW2"/>
    <property type="match status" value="1"/>
</dbReference>